<protein>
    <submittedName>
        <fullName evidence="2">Uncharacterized protein</fullName>
    </submittedName>
</protein>
<evidence type="ECO:0000313" key="3">
    <source>
        <dbReference type="Proteomes" id="UP000000763"/>
    </source>
</evidence>
<gene>
    <name evidence="2" type="primary">OSJNBa0011L09.27</name>
</gene>
<proteinExistence type="predicted"/>
<feature type="region of interest" description="Disordered" evidence="1">
    <location>
        <begin position="1"/>
        <end position="101"/>
    </location>
</feature>
<feature type="compositionally biased region" description="Pro residues" evidence="1">
    <location>
        <begin position="163"/>
        <end position="176"/>
    </location>
</feature>
<dbReference type="Proteomes" id="UP000000763">
    <property type="component" value="Chromosome 10"/>
</dbReference>
<reference evidence="3" key="2">
    <citation type="journal article" date="2008" name="Nucleic Acids Res.">
        <title>The rice annotation project database (RAP-DB): 2008 update.</title>
        <authorList>
            <consortium name="The rice annotation project (RAP)"/>
        </authorList>
    </citation>
    <scope>GENOME REANNOTATION</scope>
    <source>
        <strain evidence="3">cv. Nipponbare</strain>
    </source>
</reference>
<feature type="region of interest" description="Disordered" evidence="1">
    <location>
        <begin position="153"/>
        <end position="182"/>
    </location>
</feature>
<dbReference type="AlphaFoldDB" id="Q8L673"/>
<sequence>MERRGHRRIRPPPRPLPSVFFTGAFRRRPPQSSFASAKGVGAGGEGSRHGGNTATTSTDSGHHLATEPTNSSTPVKDSCPSSAGMAPSPPPPPRPASLSSEDRCHFIASIYSADPVVRRPTLAVVPSWDPPSAGPGLWRVSVAPVEHVSAAGLPGSGWHLLLRPPPTGSSSPPLPSRPGEHS</sequence>
<reference evidence="3" key="1">
    <citation type="journal article" date="2005" name="Nature">
        <title>The map-based sequence of the rice genome.</title>
        <authorList>
            <consortium name="International rice genome sequencing project (IRGSP)"/>
            <person name="Matsumoto T."/>
            <person name="Wu J."/>
            <person name="Kanamori H."/>
            <person name="Katayose Y."/>
            <person name="Fujisawa M."/>
            <person name="Namiki N."/>
            <person name="Mizuno H."/>
            <person name="Yamamoto K."/>
            <person name="Antonio B.A."/>
            <person name="Baba T."/>
            <person name="Sakata K."/>
            <person name="Nagamura Y."/>
            <person name="Aoki H."/>
            <person name="Arikawa K."/>
            <person name="Arita K."/>
            <person name="Bito T."/>
            <person name="Chiden Y."/>
            <person name="Fujitsuka N."/>
            <person name="Fukunaka R."/>
            <person name="Hamada M."/>
            <person name="Harada C."/>
            <person name="Hayashi A."/>
            <person name="Hijishita S."/>
            <person name="Honda M."/>
            <person name="Hosokawa S."/>
            <person name="Ichikawa Y."/>
            <person name="Idonuma A."/>
            <person name="Iijima M."/>
            <person name="Ikeda M."/>
            <person name="Ikeno M."/>
            <person name="Ito K."/>
            <person name="Ito S."/>
            <person name="Ito T."/>
            <person name="Ito Y."/>
            <person name="Ito Y."/>
            <person name="Iwabuchi A."/>
            <person name="Kamiya K."/>
            <person name="Karasawa W."/>
            <person name="Kurita K."/>
            <person name="Katagiri S."/>
            <person name="Kikuta A."/>
            <person name="Kobayashi H."/>
            <person name="Kobayashi N."/>
            <person name="Machita K."/>
            <person name="Maehara T."/>
            <person name="Masukawa M."/>
            <person name="Mizubayashi T."/>
            <person name="Mukai Y."/>
            <person name="Nagasaki H."/>
            <person name="Nagata Y."/>
            <person name="Naito S."/>
            <person name="Nakashima M."/>
            <person name="Nakama Y."/>
            <person name="Nakamichi Y."/>
            <person name="Nakamura M."/>
            <person name="Meguro A."/>
            <person name="Negishi M."/>
            <person name="Ohta I."/>
            <person name="Ohta T."/>
            <person name="Okamoto M."/>
            <person name="Ono N."/>
            <person name="Saji S."/>
            <person name="Sakaguchi M."/>
            <person name="Sakai K."/>
            <person name="Shibata M."/>
            <person name="Shimokawa T."/>
            <person name="Song J."/>
            <person name="Takazaki Y."/>
            <person name="Terasawa K."/>
            <person name="Tsugane M."/>
            <person name="Tsuji K."/>
            <person name="Ueda S."/>
            <person name="Waki K."/>
            <person name="Yamagata H."/>
            <person name="Yamamoto M."/>
            <person name="Yamamoto S."/>
            <person name="Yamane H."/>
            <person name="Yoshiki S."/>
            <person name="Yoshihara R."/>
            <person name="Yukawa K."/>
            <person name="Zhong H."/>
            <person name="Yano M."/>
            <person name="Yuan Q."/>
            <person name="Ouyang S."/>
            <person name="Liu J."/>
            <person name="Jones K.M."/>
            <person name="Gansberger K."/>
            <person name="Moffat K."/>
            <person name="Hill J."/>
            <person name="Bera J."/>
            <person name="Fadrosh D."/>
            <person name="Jin S."/>
            <person name="Johri S."/>
            <person name="Kim M."/>
            <person name="Overton L."/>
            <person name="Reardon M."/>
            <person name="Tsitrin T."/>
            <person name="Vuong H."/>
            <person name="Weaver B."/>
            <person name="Ciecko A."/>
            <person name="Tallon L."/>
            <person name="Jackson J."/>
            <person name="Pai G."/>
            <person name="Aken S.V."/>
            <person name="Utterback T."/>
            <person name="Reidmuller S."/>
            <person name="Feldblyum T."/>
            <person name="Hsiao J."/>
            <person name="Zismann V."/>
            <person name="Iobst S."/>
            <person name="de Vazeille A.R."/>
            <person name="Buell C.R."/>
            <person name="Ying K."/>
            <person name="Li Y."/>
            <person name="Lu T."/>
            <person name="Huang Y."/>
            <person name="Zhao Q."/>
            <person name="Feng Q."/>
            <person name="Zhang L."/>
            <person name="Zhu J."/>
            <person name="Weng Q."/>
            <person name="Mu J."/>
            <person name="Lu Y."/>
            <person name="Fan D."/>
            <person name="Liu Y."/>
            <person name="Guan J."/>
            <person name="Zhang Y."/>
            <person name="Yu S."/>
            <person name="Liu X."/>
            <person name="Zhang Y."/>
            <person name="Hong G."/>
            <person name="Han B."/>
            <person name="Choisne N."/>
            <person name="Demange N."/>
            <person name="Orjeda G."/>
            <person name="Samain S."/>
            <person name="Cattolico L."/>
            <person name="Pelletier E."/>
            <person name="Couloux A."/>
            <person name="Segurens B."/>
            <person name="Wincker P."/>
            <person name="D'Hont A."/>
            <person name="Scarpelli C."/>
            <person name="Weissenbach J."/>
            <person name="Salanoubat M."/>
            <person name="Quetier F."/>
            <person name="Yu Y."/>
            <person name="Kim H.R."/>
            <person name="Rambo T."/>
            <person name="Currie J."/>
            <person name="Collura K."/>
            <person name="Luo M."/>
            <person name="Yang T."/>
            <person name="Ammiraju J.S.S."/>
            <person name="Engler F."/>
            <person name="Soderlund C."/>
            <person name="Wing R.A."/>
            <person name="Palmer L.E."/>
            <person name="de la Bastide M."/>
            <person name="Spiegel L."/>
            <person name="Nascimento L."/>
            <person name="Zutavern T."/>
            <person name="O'Shaughnessy A."/>
            <person name="Dike S."/>
            <person name="Dedhia N."/>
            <person name="Preston R."/>
            <person name="Balija V."/>
            <person name="McCombie W.R."/>
            <person name="Chow T."/>
            <person name="Chen H."/>
            <person name="Chung M."/>
            <person name="Chen C."/>
            <person name="Shaw J."/>
            <person name="Wu H."/>
            <person name="Hsiao K."/>
            <person name="Chao Y."/>
            <person name="Chu M."/>
            <person name="Cheng C."/>
            <person name="Hour A."/>
            <person name="Lee P."/>
            <person name="Lin S."/>
            <person name="Lin Y."/>
            <person name="Liou J."/>
            <person name="Liu S."/>
            <person name="Hsing Y."/>
            <person name="Raghuvanshi S."/>
            <person name="Mohanty A."/>
            <person name="Bharti A.K."/>
            <person name="Gaur A."/>
            <person name="Gupta V."/>
            <person name="Kumar D."/>
            <person name="Ravi V."/>
            <person name="Vij S."/>
            <person name="Kapur A."/>
            <person name="Khurana P."/>
            <person name="Khurana P."/>
            <person name="Khurana J.P."/>
            <person name="Tyagi A.K."/>
            <person name="Gaikwad K."/>
            <person name="Singh A."/>
            <person name="Dalal V."/>
            <person name="Srivastava S."/>
            <person name="Dixit A."/>
            <person name="Pal A.K."/>
            <person name="Ghazi I.A."/>
            <person name="Yadav M."/>
            <person name="Pandit A."/>
            <person name="Bhargava A."/>
            <person name="Sureshbabu K."/>
            <person name="Batra K."/>
            <person name="Sharma T.R."/>
            <person name="Mohapatra T."/>
            <person name="Singh N.K."/>
            <person name="Messing J."/>
            <person name="Nelson A.B."/>
            <person name="Fuks G."/>
            <person name="Kavchok S."/>
            <person name="Keizer G."/>
            <person name="Linton E."/>
            <person name="Llaca V."/>
            <person name="Song R."/>
            <person name="Tanyolac B."/>
            <person name="Young S."/>
            <person name="Ho-Il K."/>
            <person name="Hahn J.H."/>
            <person name="Sangsakoo G."/>
            <person name="Vanavichit A."/>
            <person name="de Mattos Luiz.A.T."/>
            <person name="Zimmer P.D."/>
            <person name="Malone G."/>
            <person name="Dellagostin O."/>
            <person name="de Oliveira A.C."/>
            <person name="Bevan M."/>
            <person name="Bancroft I."/>
            <person name="Minx P."/>
            <person name="Cordum H."/>
            <person name="Wilson R."/>
            <person name="Cheng Z."/>
            <person name="Jin W."/>
            <person name="Jiang J."/>
            <person name="Leong S.A."/>
            <person name="Iwama H."/>
            <person name="Gojobori T."/>
            <person name="Itoh T."/>
            <person name="Niimura Y."/>
            <person name="Fujii Y."/>
            <person name="Habara T."/>
            <person name="Sakai H."/>
            <person name="Sato Y."/>
            <person name="Wilson G."/>
            <person name="Kumar K."/>
            <person name="McCouch S."/>
            <person name="Juretic N."/>
            <person name="Hoen D."/>
            <person name="Wright S."/>
            <person name="Bruskiewich R."/>
            <person name="Bureau T."/>
            <person name="Miyao A."/>
            <person name="Hirochika H."/>
            <person name="Nishikawa T."/>
            <person name="Kadowaki K."/>
            <person name="Sugiura M."/>
            <person name="Burr B."/>
            <person name="Sasaki T."/>
        </authorList>
    </citation>
    <scope>NUCLEOTIDE SEQUENCE [LARGE SCALE GENOMIC DNA]</scope>
    <source>
        <strain evidence="3">cv. Nipponbare</strain>
    </source>
</reference>
<dbReference type="EMBL" id="AC092388">
    <property type="protein sequence ID" value="AAM22726.1"/>
    <property type="molecule type" value="Genomic_DNA"/>
</dbReference>
<evidence type="ECO:0000256" key="1">
    <source>
        <dbReference type="SAM" id="MobiDB-lite"/>
    </source>
</evidence>
<organism evidence="2 3">
    <name type="scientific">Oryza sativa subsp. japonica</name>
    <name type="common">Rice</name>
    <dbReference type="NCBI Taxonomy" id="39947"/>
    <lineage>
        <taxon>Eukaryota</taxon>
        <taxon>Viridiplantae</taxon>
        <taxon>Streptophyta</taxon>
        <taxon>Embryophyta</taxon>
        <taxon>Tracheophyta</taxon>
        <taxon>Spermatophyta</taxon>
        <taxon>Magnoliopsida</taxon>
        <taxon>Liliopsida</taxon>
        <taxon>Poales</taxon>
        <taxon>Poaceae</taxon>
        <taxon>BOP clade</taxon>
        <taxon>Oryzoideae</taxon>
        <taxon>Oryzeae</taxon>
        <taxon>Oryzinae</taxon>
        <taxon>Oryza</taxon>
        <taxon>Oryza sativa</taxon>
    </lineage>
</organism>
<feature type="compositionally biased region" description="Basic residues" evidence="1">
    <location>
        <begin position="1"/>
        <end position="11"/>
    </location>
</feature>
<evidence type="ECO:0000313" key="2">
    <source>
        <dbReference type="EMBL" id="AAM22726.1"/>
    </source>
</evidence>
<accession>Q8L673</accession>
<feature type="compositionally biased region" description="Polar residues" evidence="1">
    <location>
        <begin position="50"/>
        <end position="59"/>
    </location>
</feature>
<name>Q8L673_ORYSJ</name>